<comment type="catalytic activity">
    <reaction evidence="7">
        <text>D-glycero-beta-D-manno-heptose 1-phosphate + ATP + H(+) = ADP-D-glycero-beta-D-manno-heptose + diphosphate</text>
        <dbReference type="Rhea" id="RHEA:27465"/>
        <dbReference type="ChEBI" id="CHEBI:15378"/>
        <dbReference type="ChEBI" id="CHEBI:30616"/>
        <dbReference type="ChEBI" id="CHEBI:33019"/>
        <dbReference type="ChEBI" id="CHEBI:59967"/>
        <dbReference type="ChEBI" id="CHEBI:61593"/>
        <dbReference type="EC" id="2.7.7.70"/>
    </reaction>
</comment>
<dbReference type="AlphaFoldDB" id="A0A660SEU4"/>
<name>A0A660SEU4_UNCT6</name>
<dbReference type="NCBIfam" id="TIGR00125">
    <property type="entry name" value="cyt_tran_rel"/>
    <property type="match status" value="1"/>
</dbReference>
<evidence type="ECO:0000256" key="5">
    <source>
        <dbReference type="ARBA" id="ARBA00022840"/>
    </source>
</evidence>
<feature type="non-terminal residue" evidence="9">
    <location>
        <position position="1"/>
    </location>
</feature>
<proteinExistence type="predicted"/>
<dbReference type="Gene3D" id="3.40.50.150">
    <property type="entry name" value="Vaccinia Virus protein VP39"/>
    <property type="match status" value="1"/>
</dbReference>
<keyword evidence="6" id="KW-0119">Carbohydrate metabolism</keyword>
<dbReference type="PANTHER" id="PTHR43793:SF2">
    <property type="entry name" value="BIFUNCTIONAL PROTEIN HLDE"/>
    <property type="match status" value="1"/>
</dbReference>
<evidence type="ECO:0000256" key="7">
    <source>
        <dbReference type="ARBA" id="ARBA00047428"/>
    </source>
</evidence>
<keyword evidence="2 9" id="KW-0808">Transferase</keyword>
<evidence type="ECO:0000313" key="9">
    <source>
        <dbReference type="EMBL" id="RKX69082.1"/>
    </source>
</evidence>
<dbReference type="InterPro" id="IPR014729">
    <property type="entry name" value="Rossmann-like_a/b/a_fold"/>
</dbReference>
<keyword evidence="5" id="KW-0067">ATP-binding</keyword>
<comment type="caution">
    <text evidence="9">The sequence shown here is derived from an EMBL/GenBank/DDBJ whole genome shotgun (WGS) entry which is preliminary data.</text>
</comment>
<dbReference type="SUPFAM" id="SSF53335">
    <property type="entry name" value="S-adenosyl-L-methionine-dependent methyltransferases"/>
    <property type="match status" value="1"/>
</dbReference>
<evidence type="ECO:0000256" key="3">
    <source>
        <dbReference type="ARBA" id="ARBA00022695"/>
    </source>
</evidence>
<evidence type="ECO:0000256" key="1">
    <source>
        <dbReference type="ARBA" id="ARBA00012519"/>
    </source>
</evidence>
<dbReference type="NCBIfam" id="TIGR02199">
    <property type="entry name" value="rfaE_dom_II"/>
    <property type="match status" value="1"/>
</dbReference>
<dbReference type="Pfam" id="PF01467">
    <property type="entry name" value="CTP_transf_like"/>
    <property type="match status" value="1"/>
</dbReference>
<keyword evidence="4" id="KW-0547">Nucleotide-binding</keyword>
<dbReference type="PANTHER" id="PTHR43793">
    <property type="entry name" value="FAD SYNTHASE"/>
    <property type="match status" value="1"/>
</dbReference>
<dbReference type="InterPro" id="IPR011914">
    <property type="entry name" value="RfaE_dom_II"/>
</dbReference>
<keyword evidence="3 9" id="KW-0548">Nucleotidyltransferase</keyword>
<dbReference type="GO" id="GO:0005524">
    <property type="term" value="F:ATP binding"/>
    <property type="evidence" value="ECO:0007669"/>
    <property type="project" value="UniProtKB-KW"/>
</dbReference>
<organism evidence="9 10">
    <name type="scientific">candidate division TA06 bacterium</name>
    <dbReference type="NCBI Taxonomy" id="2250710"/>
    <lineage>
        <taxon>Bacteria</taxon>
        <taxon>Bacteria division TA06</taxon>
    </lineage>
</organism>
<dbReference type="Proteomes" id="UP000271125">
    <property type="component" value="Unassembled WGS sequence"/>
</dbReference>
<dbReference type="SUPFAM" id="SSF52374">
    <property type="entry name" value="Nucleotidylyl transferase"/>
    <property type="match status" value="1"/>
</dbReference>
<dbReference type="Pfam" id="PF13489">
    <property type="entry name" value="Methyltransf_23"/>
    <property type="match status" value="1"/>
</dbReference>
<dbReference type="GO" id="GO:0016773">
    <property type="term" value="F:phosphotransferase activity, alcohol group as acceptor"/>
    <property type="evidence" value="ECO:0007669"/>
    <property type="project" value="InterPro"/>
</dbReference>
<reference evidence="9 10" key="1">
    <citation type="submission" date="2018-06" db="EMBL/GenBank/DDBJ databases">
        <title>Extensive metabolic versatility and redundancy in microbially diverse, dynamic hydrothermal sediments.</title>
        <authorList>
            <person name="Dombrowski N."/>
            <person name="Teske A."/>
            <person name="Baker B.J."/>
        </authorList>
    </citation>
    <scope>NUCLEOTIDE SEQUENCE [LARGE SCALE GENOMIC DNA]</scope>
    <source>
        <strain evidence="9">B10_G13</strain>
    </source>
</reference>
<dbReference type="EC" id="2.7.7.70" evidence="1"/>
<dbReference type="InterPro" id="IPR004821">
    <property type="entry name" value="Cyt_trans-like"/>
</dbReference>
<evidence type="ECO:0000256" key="2">
    <source>
        <dbReference type="ARBA" id="ARBA00022679"/>
    </source>
</evidence>
<dbReference type="InterPro" id="IPR050385">
    <property type="entry name" value="Archaeal_FAD_synthase"/>
</dbReference>
<dbReference type="InterPro" id="IPR029063">
    <property type="entry name" value="SAM-dependent_MTases_sf"/>
</dbReference>
<evidence type="ECO:0000259" key="8">
    <source>
        <dbReference type="Pfam" id="PF01467"/>
    </source>
</evidence>
<feature type="domain" description="Cytidyltransferase-like" evidence="8">
    <location>
        <begin position="128"/>
        <end position="238"/>
    </location>
</feature>
<dbReference type="Gene3D" id="3.40.50.620">
    <property type="entry name" value="HUPs"/>
    <property type="match status" value="1"/>
</dbReference>
<evidence type="ECO:0000256" key="6">
    <source>
        <dbReference type="ARBA" id="ARBA00023277"/>
    </source>
</evidence>
<accession>A0A660SEU4</accession>
<sequence length="264" mass="30668">FAPRGVKVDSFDIGNYPVKYTGIRHKSYDLIFLCDVLEHIPDFRVLDKLLKKTKYVLISIPILPPGKSLKKWKHFKFETGEHLHFFTERSLDLFFEARGFKRVKSGYPECEIREDIYTALYRKEVIVFTNGIFDLLHAGHIKLLREAKKLGDVLIVGLNSDKSAERIKRKPIKDEKQRKEILESIEYVDKVIIFEESTPIRLIKKIKPDILVKGGDYTKETVVGYKFVKSYGGKTVIIPLLKGYSTTRLIEEIKGRSLKTKRFT</sequence>
<evidence type="ECO:0000313" key="10">
    <source>
        <dbReference type="Proteomes" id="UP000271125"/>
    </source>
</evidence>
<protein>
    <recommendedName>
        <fullName evidence="1">D-glycero-beta-D-manno-heptose 1-phosphate adenylyltransferase</fullName>
        <ecNumber evidence="1">2.7.7.70</ecNumber>
    </recommendedName>
</protein>
<gene>
    <name evidence="9" type="primary">rfaE2</name>
    <name evidence="9" type="ORF">DRP43_04810</name>
</gene>
<dbReference type="GO" id="GO:0016779">
    <property type="term" value="F:nucleotidyltransferase activity"/>
    <property type="evidence" value="ECO:0007669"/>
    <property type="project" value="UniProtKB-KW"/>
</dbReference>
<dbReference type="EMBL" id="QNBD01000218">
    <property type="protein sequence ID" value="RKX69082.1"/>
    <property type="molecule type" value="Genomic_DNA"/>
</dbReference>
<dbReference type="GO" id="GO:0005975">
    <property type="term" value="P:carbohydrate metabolic process"/>
    <property type="evidence" value="ECO:0007669"/>
    <property type="project" value="InterPro"/>
</dbReference>
<evidence type="ECO:0000256" key="4">
    <source>
        <dbReference type="ARBA" id="ARBA00022741"/>
    </source>
</evidence>